<comment type="caution">
    <text evidence="1">The sequence shown here is derived from an EMBL/GenBank/DDBJ whole genome shotgun (WGS) entry which is preliminary data.</text>
</comment>
<dbReference type="Proteomes" id="UP000281915">
    <property type="component" value="Unassembled WGS sequence"/>
</dbReference>
<dbReference type="RefSeq" id="WP_023557278.1">
    <property type="nucleotide sequence ID" value="NZ_JBCNED010000002.1"/>
</dbReference>
<accession>A0A3M8CKD0</accession>
<evidence type="ECO:0000313" key="1">
    <source>
        <dbReference type="EMBL" id="RNB76011.1"/>
    </source>
</evidence>
<reference evidence="1 2" key="1">
    <citation type="submission" date="2018-10" db="EMBL/GenBank/DDBJ databases">
        <title>Phylogenomics of Brevibacillus.</title>
        <authorList>
            <person name="Dunlap C."/>
        </authorList>
    </citation>
    <scope>NUCLEOTIDE SEQUENCE [LARGE SCALE GENOMIC DNA]</scope>
    <source>
        <strain evidence="1 2">JCM 15085</strain>
    </source>
</reference>
<proteinExistence type="predicted"/>
<gene>
    <name evidence="1" type="ORF">EDM58_18095</name>
</gene>
<evidence type="ECO:0000313" key="2">
    <source>
        <dbReference type="Proteomes" id="UP000281915"/>
    </source>
</evidence>
<protein>
    <submittedName>
        <fullName evidence="1">Uncharacterized protein</fullName>
    </submittedName>
</protein>
<name>A0A3M8CKD0_9BACL</name>
<dbReference type="EMBL" id="RHHT01000041">
    <property type="protein sequence ID" value="RNB76011.1"/>
    <property type="molecule type" value="Genomic_DNA"/>
</dbReference>
<dbReference type="AlphaFoldDB" id="A0A3M8CKD0"/>
<sequence length="93" mass="10351">MLAQEMGVIFTKHVDQITSKCWSEFLQQLEGKGLYVVIETDTNGRVMSPLGGLMPMPCKNETLLILTADDLQQRGLPLGHHIVNTRDKKVANS</sequence>
<organism evidence="1 2">
    <name type="scientific">Brevibacillus panacihumi</name>
    <dbReference type="NCBI Taxonomy" id="497735"/>
    <lineage>
        <taxon>Bacteria</taxon>
        <taxon>Bacillati</taxon>
        <taxon>Bacillota</taxon>
        <taxon>Bacilli</taxon>
        <taxon>Bacillales</taxon>
        <taxon>Paenibacillaceae</taxon>
        <taxon>Brevibacillus</taxon>
    </lineage>
</organism>